<accession>A0A2G9YBH0</accession>
<comment type="pathway">
    <text evidence="2">Metabolic intermediate biosynthesis; chorismate biosynthesis; chorismate from D-erythrose 4-phosphate and phosphoenolpyruvate: step 7/7.</text>
</comment>
<keyword evidence="7 8" id="KW-0456">Lyase</keyword>
<evidence type="ECO:0000256" key="4">
    <source>
        <dbReference type="ARBA" id="ARBA00013036"/>
    </source>
</evidence>
<dbReference type="EMBL" id="PCRF01000235">
    <property type="protein sequence ID" value="PIP15891.1"/>
    <property type="molecule type" value="Genomic_DNA"/>
</dbReference>
<dbReference type="GO" id="GO:0008652">
    <property type="term" value="P:amino acid biosynthetic process"/>
    <property type="evidence" value="ECO:0007669"/>
    <property type="project" value="UniProtKB-KW"/>
</dbReference>
<dbReference type="GO" id="GO:0009423">
    <property type="term" value="P:chorismate biosynthetic process"/>
    <property type="evidence" value="ECO:0007669"/>
    <property type="project" value="UniProtKB-UniPathway"/>
</dbReference>
<organism evidence="8 9">
    <name type="scientific">bacterium (Candidatus Ratteibacteria) CG23_combo_of_CG06-09_8_20_14_all_48_7</name>
    <dbReference type="NCBI Taxonomy" id="2014292"/>
    <lineage>
        <taxon>Bacteria</taxon>
        <taxon>Candidatus Ratteibacteria</taxon>
    </lineage>
</organism>
<dbReference type="Proteomes" id="UP000230392">
    <property type="component" value="Unassembled WGS sequence"/>
</dbReference>
<proteinExistence type="inferred from homology"/>
<dbReference type="GO" id="GO:0004107">
    <property type="term" value="F:chorismate synthase activity"/>
    <property type="evidence" value="ECO:0007669"/>
    <property type="project" value="UniProtKB-EC"/>
</dbReference>
<evidence type="ECO:0000256" key="5">
    <source>
        <dbReference type="ARBA" id="ARBA00022605"/>
    </source>
</evidence>
<dbReference type="InterPro" id="IPR035904">
    <property type="entry name" value="Chorismate_synth_AroC_sf"/>
</dbReference>
<dbReference type="Gene3D" id="3.60.150.10">
    <property type="entry name" value="Chorismate synthase AroC"/>
    <property type="match status" value="1"/>
</dbReference>
<name>A0A2G9YBH0_9BACT</name>
<reference evidence="8 9" key="1">
    <citation type="submission" date="2017-09" db="EMBL/GenBank/DDBJ databases">
        <title>Depth-based differentiation of microbial function through sediment-hosted aquifers and enrichment of novel symbionts in the deep terrestrial subsurface.</title>
        <authorList>
            <person name="Probst A.J."/>
            <person name="Ladd B."/>
            <person name="Jarett J.K."/>
            <person name="Geller-Mcgrath D.E."/>
            <person name="Sieber C.M."/>
            <person name="Emerson J.B."/>
            <person name="Anantharaman K."/>
            <person name="Thomas B.C."/>
            <person name="Malmstrom R."/>
            <person name="Stieglmeier M."/>
            <person name="Klingl A."/>
            <person name="Woyke T."/>
            <person name="Ryan C.M."/>
            <person name="Banfield J.F."/>
        </authorList>
    </citation>
    <scope>NUCLEOTIDE SEQUENCE [LARGE SCALE GENOMIC DNA]</scope>
    <source>
        <strain evidence="8">CG23_combo_of_CG06-09_8_20_14_all_48_7</strain>
    </source>
</reference>
<feature type="non-terminal residue" evidence="8">
    <location>
        <position position="1"/>
    </location>
</feature>
<dbReference type="GO" id="GO:0009073">
    <property type="term" value="P:aromatic amino acid family biosynthetic process"/>
    <property type="evidence" value="ECO:0007669"/>
    <property type="project" value="UniProtKB-KW"/>
</dbReference>
<feature type="non-terminal residue" evidence="8">
    <location>
        <position position="47"/>
    </location>
</feature>
<comment type="similarity">
    <text evidence="3">Belongs to the chorismate synthase family.</text>
</comment>
<evidence type="ECO:0000313" key="9">
    <source>
        <dbReference type="Proteomes" id="UP000230392"/>
    </source>
</evidence>
<keyword evidence="6" id="KW-0057">Aromatic amino acid biosynthesis</keyword>
<keyword evidence="5" id="KW-0028">Amino-acid biosynthesis</keyword>
<dbReference type="InterPro" id="IPR020541">
    <property type="entry name" value="Chorismate_synthase_CS"/>
</dbReference>
<dbReference type="AlphaFoldDB" id="A0A2G9YBH0"/>
<dbReference type="SUPFAM" id="SSF103263">
    <property type="entry name" value="Chorismate synthase, AroC"/>
    <property type="match status" value="1"/>
</dbReference>
<dbReference type="PROSITE" id="PS00788">
    <property type="entry name" value="CHORISMATE_SYNTHASE_2"/>
    <property type="match status" value="1"/>
</dbReference>
<dbReference type="UniPathway" id="UPA00053">
    <property type="reaction ID" value="UER00090"/>
</dbReference>
<sequence>GSLKFGFKDIRNVIERASARETASRVAAGAVTRKLLLSFGIKVYSRV</sequence>
<comment type="caution">
    <text evidence="8">The sequence shown here is derived from an EMBL/GenBank/DDBJ whole genome shotgun (WGS) entry which is preliminary data.</text>
</comment>
<protein>
    <recommendedName>
        <fullName evidence="4">chorismate synthase</fullName>
        <ecNumber evidence="4">4.2.3.5</ecNumber>
    </recommendedName>
</protein>
<evidence type="ECO:0000313" key="8">
    <source>
        <dbReference type="EMBL" id="PIP15891.1"/>
    </source>
</evidence>
<evidence type="ECO:0000256" key="7">
    <source>
        <dbReference type="ARBA" id="ARBA00023239"/>
    </source>
</evidence>
<dbReference type="Pfam" id="PF01264">
    <property type="entry name" value="Chorismate_synt"/>
    <property type="match status" value="1"/>
</dbReference>
<comment type="cofactor">
    <cofactor evidence="1">
        <name>FMNH2</name>
        <dbReference type="ChEBI" id="CHEBI:57618"/>
    </cofactor>
</comment>
<evidence type="ECO:0000256" key="2">
    <source>
        <dbReference type="ARBA" id="ARBA00005044"/>
    </source>
</evidence>
<evidence type="ECO:0000256" key="1">
    <source>
        <dbReference type="ARBA" id="ARBA00001914"/>
    </source>
</evidence>
<evidence type="ECO:0000256" key="3">
    <source>
        <dbReference type="ARBA" id="ARBA00008014"/>
    </source>
</evidence>
<evidence type="ECO:0000256" key="6">
    <source>
        <dbReference type="ARBA" id="ARBA00023141"/>
    </source>
</evidence>
<gene>
    <name evidence="8" type="ORF">COX46_04835</name>
</gene>
<dbReference type="InterPro" id="IPR000453">
    <property type="entry name" value="Chorismate_synth"/>
</dbReference>
<dbReference type="EC" id="4.2.3.5" evidence="4"/>